<keyword evidence="3" id="KW-1185">Reference proteome</keyword>
<gene>
    <name evidence="2" type="ORF">mMyoMyo1_008772</name>
</gene>
<feature type="compositionally biased region" description="Basic and acidic residues" evidence="1">
    <location>
        <begin position="48"/>
        <end position="59"/>
    </location>
</feature>
<organism evidence="2 3">
    <name type="scientific">Myotis myotis</name>
    <name type="common">Greater mouse-eared bat</name>
    <name type="synonym">Vespertilio myotis</name>
    <dbReference type="NCBI Taxonomy" id="51298"/>
    <lineage>
        <taxon>Eukaryota</taxon>
        <taxon>Metazoa</taxon>
        <taxon>Chordata</taxon>
        <taxon>Craniata</taxon>
        <taxon>Vertebrata</taxon>
        <taxon>Euteleostomi</taxon>
        <taxon>Mammalia</taxon>
        <taxon>Eutheria</taxon>
        <taxon>Laurasiatheria</taxon>
        <taxon>Chiroptera</taxon>
        <taxon>Yangochiroptera</taxon>
        <taxon>Vespertilionidae</taxon>
        <taxon>Myotis</taxon>
    </lineage>
</organism>
<name>A0A7J7UD81_MYOMY</name>
<dbReference type="Proteomes" id="UP000527355">
    <property type="component" value="Unassembled WGS sequence"/>
</dbReference>
<reference evidence="2 3" key="1">
    <citation type="journal article" date="2020" name="Nature">
        <title>Six reference-quality genomes reveal evolution of bat adaptations.</title>
        <authorList>
            <person name="Jebb D."/>
            <person name="Huang Z."/>
            <person name="Pippel M."/>
            <person name="Hughes G.M."/>
            <person name="Lavrichenko K."/>
            <person name="Devanna P."/>
            <person name="Winkler S."/>
            <person name="Jermiin L.S."/>
            <person name="Skirmuntt E.C."/>
            <person name="Katzourakis A."/>
            <person name="Burkitt-Gray L."/>
            <person name="Ray D.A."/>
            <person name="Sullivan K.A.M."/>
            <person name="Roscito J.G."/>
            <person name="Kirilenko B.M."/>
            <person name="Davalos L.M."/>
            <person name="Corthals A.P."/>
            <person name="Power M.L."/>
            <person name="Jones G."/>
            <person name="Ransome R.D."/>
            <person name="Dechmann D.K.N."/>
            <person name="Locatelli A.G."/>
            <person name="Puechmaille S.J."/>
            <person name="Fedrigo O."/>
            <person name="Jarvis E.D."/>
            <person name="Hiller M."/>
            <person name="Vernes S.C."/>
            <person name="Myers E.W."/>
            <person name="Teeling E.C."/>
        </authorList>
    </citation>
    <scope>NUCLEOTIDE SEQUENCE [LARGE SCALE GENOMIC DNA]</scope>
    <source>
        <strain evidence="2">MMyoMyo1</strain>
        <tissue evidence="2">Flight muscle</tissue>
    </source>
</reference>
<dbReference type="AlphaFoldDB" id="A0A7J7UD81"/>
<evidence type="ECO:0000256" key="1">
    <source>
        <dbReference type="SAM" id="MobiDB-lite"/>
    </source>
</evidence>
<evidence type="ECO:0000313" key="3">
    <source>
        <dbReference type="Proteomes" id="UP000527355"/>
    </source>
</evidence>
<comment type="caution">
    <text evidence="2">The sequence shown here is derived from an EMBL/GenBank/DDBJ whole genome shotgun (WGS) entry which is preliminary data.</text>
</comment>
<feature type="region of interest" description="Disordered" evidence="1">
    <location>
        <begin position="1"/>
        <end position="65"/>
    </location>
</feature>
<feature type="compositionally biased region" description="Low complexity" evidence="1">
    <location>
        <begin position="10"/>
        <end position="19"/>
    </location>
</feature>
<dbReference type="EMBL" id="JABWUV010000013">
    <property type="protein sequence ID" value="KAF6310722.1"/>
    <property type="molecule type" value="Genomic_DNA"/>
</dbReference>
<protein>
    <submittedName>
        <fullName evidence="2">Uncharacterized protein</fullName>
    </submittedName>
</protein>
<accession>A0A7J7UD81</accession>
<sequence>MRKGEGVGAAGDALPAAPLHFRPRQVSPRPGIAGLAGTAVTAPGQLREPSERAGPREGCQRGGGPEVIEKACAGLVLPFSRHCCLRRPRSPGGLSAALTGPQHPAAGPPQRRRLRRWSERTGD</sequence>
<proteinExistence type="predicted"/>
<evidence type="ECO:0000313" key="2">
    <source>
        <dbReference type="EMBL" id="KAF6310722.1"/>
    </source>
</evidence>
<feature type="region of interest" description="Disordered" evidence="1">
    <location>
        <begin position="88"/>
        <end position="123"/>
    </location>
</feature>